<evidence type="ECO:0000313" key="3">
    <source>
        <dbReference type="Proteomes" id="UP001225316"/>
    </source>
</evidence>
<evidence type="ECO:0008006" key="4">
    <source>
        <dbReference type="Google" id="ProtNLM"/>
    </source>
</evidence>
<dbReference type="Proteomes" id="UP001225316">
    <property type="component" value="Unassembled WGS sequence"/>
</dbReference>
<reference evidence="2 3" key="1">
    <citation type="submission" date="2023-04" db="EMBL/GenBank/DDBJ databases">
        <title>A novel bacteria isolated from coastal sediment.</title>
        <authorList>
            <person name="Liu X.-J."/>
            <person name="Du Z.-J."/>
        </authorList>
    </citation>
    <scope>NUCLEOTIDE SEQUENCE [LARGE SCALE GENOMIC DNA]</scope>
    <source>
        <strain evidence="2 3">SDUM461003</strain>
    </source>
</reference>
<evidence type="ECO:0000256" key="1">
    <source>
        <dbReference type="SAM" id="MobiDB-lite"/>
    </source>
</evidence>
<protein>
    <recommendedName>
        <fullName evidence="4">CotH protein</fullName>
    </recommendedName>
</protein>
<dbReference type="EMBL" id="JARXHW010000027">
    <property type="protein sequence ID" value="MDQ8208247.1"/>
    <property type="molecule type" value="Genomic_DNA"/>
</dbReference>
<feature type="region of interest" description="Disordered" evidence="1">
    <location>
        <begin position="1"/>
        <end position="25"/>
    </location>
</feature>
<comment type="caution">
    <text evidence="2">The sequence shown here is derived from an EMBL/GenBank/DDBJ whole genome shotgun (WGS) entry which is preliminary data.</text>
</comment>
<organism evidence="2 3">
    <name type="scientific">Thalassobacterium maritimum</name>
    <dbReference type="NCBI Taxonomy" id="3041265"/>
    <lineage>
        <taxon>Bacteria</taxon>
        <taxon>Pseudomonadati</taxon>
        <taxon>Verrucomicrobiota</taxon>
        <taxon>Opitutia</taxon>
        <taxon>Puniceicoccales</taxon>
        <taxon>Coraliomargaritaceae</taxon>
        <taxon>Thalassobacterium</taxon>
    </lineage>
</organism>
<gene>
    <name evidence="2" type="ORF">QEH52_12055</name>
</gene>
<proteinExistence type="predicted"/>
<dbReference type="RefSeq" id="WP_308950753.1">
    <property type="nucleotide sequence ID" value="NZ_JARXHW010000027.1"/>
</dbReference>
<accession>A0ABU1AXC2</accession>
<sequence>MDIEIHDENGNPQIATEDNPANVPANGDFDEEKQVNGRYVRDYEDANLEFATESNDLKTDDLRGCVVNVPGFTDDIWQMATLKVRKKAGVIDPETNEEEAEEIRMHAIDGSNNWVEVPLDTDLAPDYYVSTGQYADYDSCWIEGIKDGPITIEVEIVINGGTPILVEKKVMICTEKTKAEWQQEVWDDIQLVLGVDASTFDPNNSFIDNNDQLEAIYNYYGETFLRDDENYIWPGLGKLAGASVYGGLVDAELGKTYASIASFFNEFFPEEVDELIDLTSLALDEIQGILMGGANDIFKDLAWQFKAYHTSGLCAINYVFDEEGSLLVDVDVWGNIDEGVNGANTFLSGIGNRDIADREQNTVIQPTFSLLDQRGWEPLFSFLATNPVLGAPMFKDSAPGGEITDAADRWNWVLNDMWYLYTGTPVHTQRDWASESIYELSKPHARTY</sequence>
<keyword evidence="3" id="KW-1185">Reference proteome</keyword>
<evidence type="ECO:0000313" key="2">
    <source>
        <dbReference type="EMBL" id="MDQ8208247.1"/>
    </source>
</evidence>
<name>A0ABU1AXC2_9BACT</name>